<dbReference type="InterPro" id="IPR001647">
    <property type="entry name" value="HTH_TetR"/>
</dbReference>
<reference evidence="6" key="2">
    <citation type="journal article" date="2021" name="PeerJ">
        <title>Extensive microbial diversity within the chicken gut microbiome revealed by metagenomics and culture.</title>
        <authorList>
            <person name="Gilroy R."/>
            <person name="Ravi A."/>
            <person name="Getino M."/>
            <person name="Pursley I."/>
            <person name="Horton D.L."/>
            <person name="Alikhan N.F."/>
            <person name="Baker D."/>
            <person name="Gharbi K."/>
            <person name="Hall N."/>
            <person name="Watson M."/>
            <person name="Adriaenssens E.M."/>
            <person name="Foster-Nyarko E."/>
            <person name="Jarju S."/>
            <person name="Secka A."/>
            <person name="Antonio M."/>
            <person name="Oren A."/>
            <person name="Chaudhuri R.R."/>
            <person name="La Ragione R."/>
            <person name="Hildebrand F."/>
            <person name="Pallen M.J."/>
        </authorList>
    </citation>
    <scope>NUCLEOTIDE SEQUENCE</scope>
    <source>
        <strain evidence="6">ChiGjej1B1-19959</strain>
    </source>
</reference>
<dbReference type="AlphaFoldDB" id="A0A9D1IFX4"/>
<name>A0A9D1IFX4_9FIRM</name>
<dbReference type="PROSITE" id="PS50977">
    <property type="entry name" value="HTH_TETR_2"/>
    <property type="match status" value="1"/>
</dbReference>
<evidence type="ECO:0000259" key="5">
    <source>
        <dbReference type="PROSITE" id="PS50977"/>
    </source>
</evidence>
<dbReference type="PANTHER" id="PTHR47506:SF6">
    <property type="entry name" value="HTH-TYPE TRANSCRIPTIONAL REPRESSOR NEMR"/>
    <property type="match status" value="1"/>
</dbReference>
<dbReference type="PANTHER" id="PTHR47506">
    <property type="entry name" value="TRANSCRIPTIONAL REGULATORY PROTEIN"/>
    <property type="match status" value="1"/>
</dbReference>
<keyword evidence="3" id="KW-0804">Transcription</keyword>
<dbReference type="GO" id="GO:0003677">
    <property type="term" value="F:DNA binding"/>
    <property type="evidence" value="ECO:0007669"/>
    <property type="project" value="UniProtKB-UniRule"/>
</dbReference>
<feature type="DNA-binding region" description="H-T-H motif" evidence="4">
    <location>
        <begin position="30"/>
        <end position="49"/>
    </location>
</feature>
<accession>A0A9D1IFX4</accession>
<sequence>MAAPRKEDVRGIVLDATAALLKTQTFADLSLAQIAAAAGISKGTLYYHYKTKGEIFFDLTDRYLSEQWDDFIRWTENKEKDTSIRRLVKYVVERNTASSELRLHLLNEAQTGDEALRRKLVERYEAFHRLISEKISERTDIPADFLTWLILLVSDGIIVQEALGNPSFDAERFISDGAALLESLRPEKRKI</sequence>
<dbReference type="SUPFAM" id="SSF46689">
    <property type="entry name" value="Homeodomain-like"/>
    <property type="match status" value="1"/>
</dbReference>
<dbReference type="Pfam" id="PF00440">
    <property type="entry name" value="TetR_N"/>
    <property type="match status" value="1"/>
</dbReference>
<keyword evidence="1" id="KW-0805">Transcription regulation</keyword>
<dbReference type="Gene3D" id="1.10.357.10">
    <property type="entry name" value="Tetracycline Repressor, domain 2"/>
    <property type="match status" value="1"/>
</dbReference>
<evidence type="ECO:0000313" key="6">
    <source>
        <dbReference type="EMBL" id="HIU35284.1"/>
    </source>
</evidence>
<keyword evidence="2 4" id="KW-0238">DNA-binding</keyword>
<protein>
    <submittedName>
        <fullName evidence="6">TetR/AcrR family transcriptional regulator</fullName>
    </submittedName>
</protein>
<dbReference type="Proteomes" id="UP000824071">
    <property type="component" value="Unassembled WGS sequence"/>
</dbReference>
<dbReference type="EMBL" id="DVMW01000012">
    <property type="protein sequence ID" value="HIU35284.1"/>
    <property type="molecule type" value="Genomic_DNA"/>
</dbReference>
<comment type="caution">
    <text evidence="6">The sequence shown here is derived from an EMBL/GenBank/DDBJ whole genome shotgun (WGS) entry which is preliminary data.</text>
</comment>
<evidence type="ECO:0000256" key="4">
    <source>
        <dbReference type="PROSITE-ProRule" id="PRU00335"/>
    </source>
</evidence>
<evidence type="ECO:0000313" key="7">
    <source>
        <dbReference type="Proteomes" id="UP000824071"/>
    </source>
</evidence>
<reference evidence="6" key="1">
    <citation type="submission" date="2020-10" db="EMBL/GenBank/DDBJ databases">
        <authorList>
            <person name="Gilroy R."/>
        </authorList>
    </citation>
    <scope>NUCLEOTIDE SEQUENCE</scope>
    <source>
        <strain evidence="6">ChiGjej1B1-19959</strain>
    </source>
</reference>
<dbReference type="InterPro" id="IPR009057">
    <property type="entry name" value="Homeodomain-like_sf"/>
</dbReference>
<dbReference type="SUPFAM" id="SSF48498">
    <property type="entry name" value="Tetracyclin repressor-like, C-terminal domain"/>
    <property type="match status" value="1"/>
</dbReference>
<evidence type="ECO:0000256" key="1">
    <source>
        <dbReference type="ARBA" id="ARBA00023015"/>
    </source>
</evidence>
<proteinExistence type="predicted"/>
<evidence type="ECO:0000256" key="3">
    <source>
        <dbReference type="ARBA" id="ARBA00023163"/>
    </source>
</evidence>
<organism evidence="6 7">
    <name type="scientific">Candidatus Fimenecus excrementigallinarum</name>
    <dbReference type="NCBI Taxonomy" id="2840816"/>
    <lineage>
        <taxon>Bacteria</taxon>
        <taxon>Bacillati</taxon>
        <taxon>Bacillota</taxon>
        <taxon>Clostridia</taxon>
        <taxon>Candidatus Fimenecus</taxon>
    </lineage>
</organism>
<dbReference type="InterPro" id="IPR036271">
    <property type="entry name" value="Tet_transcr_reg_TetR-rel_C_sf"/>
</dbReference>
<evidence type="ECO:0000256" key="2">
    <source>
        <dbReference type="ARBA" id="ARBA00023125"/>
    </source>
</evidence>
<dbReference type="PRINTS" id="PR00455">
    <property type="entry name" value="HTHTETR"/>
</dbReference>
<gene>
    <name evidence="6" type="ORF">IAC53_01575</name>
</gene>
<feature type="domain" description="HTH tetR-type" evidence="5">
    <location>
        <begin position="7"/>
        <end position="67"/>
    </location>
</feature>